<organism evidence="1 2">
    <name type="scientific">Kingdonia uniflora</name>
    <dbReference type="NCBI Taxonomy" id="39325"/>
    <lineage>
        <taxon>Eukaryota</taxon>
        <taxon>Viridiplantae</taxon>
        <taxon>Streptophyta</taxon>
        <taxon>Embryophyta</taxon>
        <taxon>Tracheophyta</taxon>
        <taxon>Spermatophyta</taxon>
        <taxon>Magnoliopsida</taxon>
        <taxon>Ranunculales</taxon>
        <taxon>Circaeasteraceae</taxon>
        <taxon>Kingdonia</taxon>
    </lineage>
</organism>
<dbReference type="Proteomes" id="UP000541444">
    <property type="component" value="Unassembled WGS sequence"/>
</dbReference>
<gene>
    <name evidence="1" type="ORF">GIB67_020833</name>
</gene>
<accession>A0A7J7M7G4</accession>
<dbReference type="OrthoDB" id="1690976at2759"/>
<protein>
    <submittedName>
        <fullName evidence="1">Uncharacterized protein</fullName>
    </submittedName>
</protein>
<evidence type="ECO:0000313" key="1">
    <source>
        <dbReference type="EMBL" id="KAF6150750.1"/>
    </source>
</evidence>
<reference evidence="1 2" key="1">
    <citation type="journal article" date="2020" name="IScience">
        <title>Genome Sequencing of the Endangered Kingdonia uniflora (Circaeasteraceae, Ranunculales) Reveals Potential Mechanisms of Evolutionary Specialization.</title>
        <authorList>
            <person name="Sun Y."/>
            <person name="Deng T."/>
            <person name="Zhang A."/>
            <person name="Moore M.J."/>
            <person name="Landis J.B."/>
            <person name="Lin N."/>
            <person name="Zhang H."/>
            <person name="Zhang X."/>
            <person name="Huang J."/>
            <person name="Zhang X."/>
            <person name="Sun H."/>
            <person name="Wang H."/>
        </authorList>
    </citation>
    <scope>NUCLEOTIDE SEQUENCE [LARGE SCALE GENOMIC DNA]</scope>
    <source>
        <strain evidence="1">TB1705</strain>
        <tissue evidence="1">Leaf</tissue>
    </source>
</reference>
<dbReference type="EMBL" id="JACGCM010001726">
    <property type="protein sequence ID" value="KAF6150750.1"/>
    <property type="molecule type" value="Genomic_DNA"/>
</dbReference>
<keyword evidence="2" id="KW-1185">Reference proteome</keyword>
<evidence type="ECO:0000313" key="2">
    <source>
        <dbReference type="Proteomes" id="UP000541444"/>
    </source>
</evidence>
<comment type="caution">
    <text evidence="1">The sequence shown here is derived from an EMBL/GenBank/DDBJ whole genome shotgun (WGS) entry which is preliminary data.</text>
</comment>
<dbReference type="PANTHER" id="PTHR34222">
    <property type="entry name" value="GAG_PRE-INTEGRS DOMAIN-CONTAINING PROTEIN"/>
    <property type="match status" value="1"/>
</dbReference>
<sequence>MVKRIERQQTYQLLMGLRPEFESLHTQILNTTPVPSLFEAFAMIDGDERRRRLASSSAPSIPSTTVSDQMDLAASSRYSDIHNDTRNYGSGSHGHGRGHGNRLVCGHGGRTGHERARCFKLYPHLMRSDFSAPSSSGSTSSTAAVAASPVPTEAVTSSSGLIVARITGSN</sequence>
<proteinExistence type="predicted"/>
<name>A0A7J7M7G4_9MAGN</name>
<dbReference type="AlphaFoldDB" id="A0A7J7M7G4"/>
<dbReference type="PANTHER" id="PTHR34222:SF100">
    <property type="entry name" value="CCHC-TYPE DOMAIN-CONTAINING PROTEIN"/>
    <property type="match status" value="1"/>
</dbReference>